<reference evidence="15 16" key="1">
    <citation type="submission" date="2021-05" db="EMBL/GenBank/DDBJ databases">
        <title>Genome Assembly of Synthetic Allotetraploid Brassica napus Reveals Homoeologous Exchanges between Subgenomes.</title>
        <authorList>
            <person name="Davis J.T."/>
        </authorList>
    </citation>
    <scope>NUCLEOTIDE SEQUENCE [LARGE SCALE GENOMIC DNA]</scope>
    <source>
        <strain evidence="16">cv. Da-Ae</strain>
        <tissue evidence="15">Seedling</tissue>
    </source>
</reference>
<gene>
    <name evidence="15" type="ORF">HID58_060626</name>
</gene>
<keyword evidence="8 12" id="KW-0653">Protein transport</keyword>
<dbReference type="SUPFAM" id="SSF54001">
    <property type="entry name" value="Cysteine proteinases"/>
    <property type="match status" value="1"/>
</dbReference>
<dbReference type="PANTHER" id="PTHR22624">
    <property type="entry name" value="CYSTEINE PROTEASE ATG4"/>
    <property type="match status" value="1"/>
</dbReference>
<evidence type="ECO:0000256" key="11">
    <source>
        <dbReference type="ARBA" id="ARBA00045891"/>
    </source>
</evidence>
<dbReference type="EC" id="3.4.22.-" evidence="12"/>
<comment type="similarity">
    <text evidence="2 12">Belongs to the peptidase C54 family.</text>
</comment>
<dbReference type="Proteomes" id="UP000824890">
    <property type="component" value="Unassembled WGS sequence"/>
</dbReference>
<dbReference type="InterPro" id="IPR038765">
    <property type="entry name" value="Papain-like_cys_pep_sf"/>
</dbReference>
<proteinExistence type="inferred from homology"/>
<evidence type="ECO:0000256" key="9">
    <source>
        <dbReference type="ARBA" id="ARBA00023006"/>
    </source>
</evidence>
<sequence>LFAAGGLISFIPSQPDRFDLVSSGDPPLDSATNSKLVPISFLELCICFRVMKAMCDRFLPSKCSSSSTADEKRDRSTLNGWTVIVNTASSMASGAIRRFQDRVLGPSRTGIPSTTSEIWLLGVCYKISEAESSEEADAGSVLDAFRQDFSSLILITYRRGFEPIGETTYTSDVGWGCMLRSGQMLFAQALLFQRLGRSWRKKESEPSEEEYLEILELFGDSGASAFSIHNLILAGESYGLAAGSWVGPYAVCRSWESLARKKREETDVEHCSCSMAVHIISGSEDGERGGAPILCIEDVTKTCLEYSEGETEWASVLLLVPLVLGLDKVNPRYIPSLIATFTFPQSLGILGGKPGASTYIVGVQEDKGFYLDPHDVQQVVTVNKETKDADTSSYHCNTLRYVPLESLDPSLALGFYCRDKDDFDDFCIRARKLAGDANGAPLFTVTQSHRGGERGIAETSSVASSTEISGEEHEDDWQLL</sequence>
<feature type="region of interest" description="Disordered" evidence="13">
    <location>
        <begin position="449"/>
        <end position="480"/>
    </location>
</feature>
<keyword evidence="5 12" id="KW-0645">Protease</keyword>
<evidence type="ECO:0000256" key="8">
    <source>
        <dbReference type="ARBA" id="ARBA00022927"/>
    </source>
</evidence>
<feature type="non-terminal residue" evidence="15">
    <location>
        <position position="1"/>
    </location>
</feature>
<comment type="subcellular location">
    <subcellularLocation>
        <location evidence="1 12">Cytoplasm</location>
    </subcellularLocation>
</comment>
<evidence type="ECO:0000256" key="1">
    <source>
        <dbReference type="ARBA" id="ARBA00004496"/>
    </source>
</evidence>
<accession>A0ABQ7ZXA3</accession>
<comment type="caution">
    <text evidence="15">The sequence shown here is derived from an EMBL/GenBank/DDBJ whole genome shotgun (WGS) entry which is preliminary data.</text>
</comment>
<evidence type="ECO:0000256" key="4">
    <source>
        <dbReference type="ARBA" id="ARBA00022490"/>
    </source>
</evidence>
<name>A0ABQ7ZXA3_BRANA</name>
<evidence type="ECO:0000256" key="7">
    <source>
        <dbReference type="ARBA" id="ARBA00022807"/>
    </source>
</evidence>
<keyword evidence="3" id="KW-0813">Transport</keyword>
<evidence type="ECO:0000256" key="12">
    <source>
        <dbReference type="RuleBase" id="RU363115"/>
    </source>
</evidence>
<dbReference type="InterPro" id="IPR046792">
    <property type="entry name" value="Peptidase_C54_cat"/>
</dbReference>
<comment type="catalytic activity">
    <reaction evidence="10">
        <text>[protein]-C-terminal L-amino acid-glycyl-phosphatidylethanolamide + H2O = [protein]-C-terminal L-amino acid-glycine + a 1,2-diacyl-sn-glycero-3-phosphoethanolamine</text>
        <dbReference type="Rhea" id="RHEA:67548"/>
        <dbReference type="Rhea" id="RHEA-COMP:17323"/>
        <dbReference type="Rhea" id="RHEA-COMP:17324"/>
        <dbReference type="ChEBI" id="CHEBI:15377"/>
        <dbReference type="ChEBI" id="CHEBI:64612"/>
        <dbReference type="ChEBI" id="CHEBI:172940"/>
        <dbReference type="ChEBI" id="CHEBI:172941"/>
    </reaction>
    <physiologicalReaction direction="left-to-right" evidence="10">
        <dbReference type="Rhea" id="RHEA:67549"/>
    </physiologicalReaction>
</comment>
<keyword evidence="9 12" id="KW-0072">Autophagy</keyword>
<dbReference type="Pfam" id="PF03416">
    <property type="entry name" value="Peptidase_C54"/>
    <property type="match status" value="1"/>
</dbReference>
<keyword evidence="6 12" id="KW-0378">Hydrolase</keyword>
<comment type="function">
    <text evidence="11">Cysteine protease that plays a key role in autophagy by mediating both proteolytic activation and delipidation of ATG8 family proteins. The protease activity is required for proteolytic activation of ATG8 family proteins: cleaves the C-terminal amino acid of ATG8 proteins to reveal a C-terminal glycine. Exposure of the glycine at the C-terminus is essential for ATG8 proteins conjugation to phosphatidylethanolamine (PE) and insertion to membranes, which is necessary for autophagy. In addition to the protease activity, also mediates delipidation of PE-conjugated ATG8 proteins.</text>
</comment>
<feature type="domain" description="Peptidase C54 catalytic" evidence="14">
    <location>
        <begin position="143"/>
        <end position="427"/>
    </location>
</feature>
<evidence type="ECO:0000256" key="3">
    <source>
        <dbReference type="ARBA" id="ARBA00022448"/>
    </source>
</evidence>
<dbReference type="PANTHER" id="PTHR22624:SF54">
    <property type="entry name" value="CYSTEINE PROTEASE ATG4B"/>
    <property type="match status" value="1"/>
</dbReference>
<feature type="compositionally biased region" description="Polar residues" evidence="13">
    <location>
        <begin position="458"/>
        <end position="468"/>
    </location>
</feature>
<keyword evidence="4 12" id="KW-0963">Cytoplasm</keyword>
<evidence type="ECO:0000313" key="16">
    <source>
        <dbReference type="Proteomes" id="UP000824890"/>
    </source>
</evidence>
<protein>
    <recommendedName>
        <fullName evidence="12">Cysteine protease</fullName>
        <ecNumber evidence="12">3.4.22.-</ecNumber>
    </recommendedName>
</protein>
<evidence type="ECO:0000259" key="14">
    <source>
        <dbReference type="Pfam" id="PF03416"/>
    </source>
</evidence>
<evidence type="ECO:0000256" key="10">
    <source>
        <dbReference type="ARBA" id="ARBA00029362"/>
    </source>
</evidence>
<evidence type="ECO:0000256" key="13">
    <source>
        <dbReference type="SAM" id="MobiDB-lite"/>
    </source>
</evidence>
<keyword evidence="7" id="KW-0788">Thiol protease</keyword>
<dbReference type="InterPro" id="IPR005078">
    <property type="entry name" value="Peptidase_C54"/>
</dbReference>
<evidence type="ECO:0000256" key="2">
    <source>
        <dbReference type="ARBA" id="ARBA00010958"/>
    </source>
</evidence>
<organism evidence="15 16">
    <name type="scientific">Brassica napus</name>
    <name type="common">Rape</name>
    <dbReference type="NCBI Taxonomy" id="3708"/>
    <lineage>
        <taxon>Eukaryota</taxon>
        <taxon>Viridiplantae</taxon>
        <taxon>Streptophyta</taxon>
        <taxon>Embryophyta</taxon>
        <taxon>Tracheophyta</taxon>
        <taxon>Spermatophyta</taxon>
        <taxon>Magnoliopsida</taxon>
        <taxon>eudicotyledons</taxon>
        <taxon>Gunneridae</taxon>
        <taxon>Pentapetalae</taxon>
        <taxon>rosids</taxon>
        <taxon>malvids</taxon>
        <taxon>Brassicales</taxon>
        <taxon>Brassicaceae</taxon>
        <taxon>Brassiceae</taxon>
        <taxon>Brassica</taxon>
    </lineage>
</organism>
<dbReference type="EMBL" id="JAGKQM010000014">
    <property type="protein sequence ID" value="KAH0884530.1"/>
    <property type="molecule type" value="Genomic_DNA"/>
</dbReference>
<evidence type="ECO:0000256" key="5">
    <source>
        <dbReference type="ARBA" id="ARBA00022670"/>
    </source>
</evidence>
<evidence type="ECO:0000256" key="6">
    <source>
        <dbReference type="ARBA" id="ARBA00022801"/>
    </source>
</evidence>
<evidence type="ECO:0000313" key="15">
    <source>
        <dbReference type="EMBL" id="KAH0884530.1"/>
    </source>
</evidence>
<keyword evidence="16" id="KW-1185">Reference proteome</keyword>